<proteinExistence type="predicted"/>
<keyword evidence="1" id="KW-1133">Transmembrane helix</keyword>
<evidence type="ECO:0000256" key="1">
    <source>
        <dbReference type="SAM" id="Phobius"/>
    </source>
</evidence>
<organism evidence="2 3">
    <name type="scientific">Stieleria bergensis</name>
    <dbReference type="NCBI Taxonomy" id="2528025"/>
    <lineage>
        <taxon>Bacteria</taxon>
        <taxon>Pseudomonadati</taxon>
        <taxon>Planctomycetota</taxon>
        <taxon>Planctomycetia</taxon>
        <taxon>Pirellulales</taxon>
        <taxon>Pirellulaceae</taxon>
        <taxon>Stieleria</taxon>
    </lineage>
</organism>
<dbReference type="AlphaFoldDB" id="A0A517SWF6"/>
<keyword evidence="3" id="KW-1185">Reference proteome</keyword>
<accession>A0A517SWF6</accession>
<evidence type="ECO:0000313" key="3">
    <source>
        <dbReference type="Proteomes" id="UP000315003"/>
    </source>
</evidence>
<keyword evidence="1" id="KW-0472">Membrane</keyword>
<dbReference type="Proteomes" id="UP000315003">
    <property type="component" value="Chromosome"/>
</dbReference>
<protein>
    <submittedName>
        <fullName evidence="2">Uncharacterized protein</fullName>
    </submittedName>
</protein>
<gene>
    <name evidence="2" type="ORF">SV7mr_29890</name>
</gene>
<reference evidence="2 3" key="1">
    <citation type="submission" date="2019-02" db="EMBL/GenBank/DDBJ databases">
        <title>Deep-cultivation of Planctomycetes and their phenomic and genomic characterization uncovers novel biology.</title>
        <authorList>
            <person name="Wiegand S."/>
            <person name="Jogler M."/>
            <person name="Boedeker C."/>
            <person name="Pinto D."/>
            <person name="Vollmers J."/>
            <person name="Rivas-Marin E."/>
            <person name="Kohn T."/>
            <person name="Peeters S.H."/>
            <person name="Heuer A."/>
            <person name="Rast P."/>
            <person name="Oberbeckmann S."/>
            <person name="Bunk B."/>
            <person name="Jeske O."/>
            <person name="Meyerdierks A."/>
            <person name="Storesund J.E."/>
            <person name="Kallscheuer N."/>
            <person name="Luecker S."/>
            <person name="Lage O.M."/>
            <person name="Pohl T."/>
            <person name="Merkel B.J."/>
            <person name="Hornburger P."/>
            <person name="Mueller R.-W."/>
            <person name="Bruemmer F."/>
            <person name="Labrenz M."/>
            <person name="Spormann A.M."/>
            <person name="Op den Camp H."/>
            <person name="Overmann J."/>
            <person name="Amann R."/>
            <person name="Jetten M.S.M."/>
            <person name="Mascher T."/>
            <person name="Medema M.H."/>
            <person name="Devos D.P."/>
            <person name="Kaster A.-K."/>
            <person name="Ovreas L."/>
            <person name="Rohde M."/>
            <person name="Galperin M.Y."/>
            <person name="Jogler C."/>
        </authorList>
    </citation>
    <scope>NUCLEOTIDE SEQUENCE [LARGE SCALE GENOMIC DNA]</scope>
    <source>
        <strain evidence="2 3">SV_7m_r</strain>
    </source>
</reference>
<name>A0A517SWF6_9BACT</name>
<dbReference type="EMBL" id="CP036272">
    <property type="protein sequence ID" value="QDT60466.1"/>
    <property type="molecule type" value="Genomic_DNA"/>
</dbReference>
<evidence type="ECO:0000313" key="2">
    <source>
        <dbReference type="EMBL" id="QDT60466.1"/>
    </source>
</evidence>
<keyword evidence="1" id="KW-0812">Transmembrane</keyword>
<sequence precursor="true">MLCVTRRVVLQHARCLFSGVTPCTILLAYGLFVGYCLRRC</sequence>
<feature type="transmembrane region" description="Helical" evidence="1">
    <location>
        <begin position="16"/>
        <end position="37"/>
    </location>
</feature>